<evidence type="ECO:0000259" key="3">
    <source>
        <dbReference type="Pfam" id="PF08327"/>
    </source>
</evidence>
<gene>
    <name evidence="4" type="ORF">ACFP57_09820</name>
</gene>
<accession>A0ABW1X199</accession>
<protein>
    <submittedName>
        <fullName evidence="4">SRPBCC domain-containing protein</fullName>
    </submittedName>
</protein>
<dbReference type="RefSeq" id="WP_343886522.1">
    <property type="nucleotide sequence ID" value="NZ_BAAAKI010000016.1"/>
</dbReference>
<evidence type="ECO:0000313" key="4">
    <source>
        <dbReference type="EMBL" id="MFC6397274.1"/>
    </source>
</evidence>
<keyword evidence="5" id="KW-1185">Reference proteome</keyword>
<dbReference type="CDD" id="cd07814">
    <property type="entry name" value="SRPBCC_CalC_Aha1-like"/>
    <property type="match status" value="1"/>
</dbReference>
<evidence type="ECO:0000256" key="1">
    <source>
        <dbReference type="ARBA" id="ARBA00006817"/>
    </source>
</evidence>
<sequence length="177" mass="19479">MANRGAVAAAIEGSASDSKHDPRGGEGYPFARDDVFDAWTVPEQMSQWRGSPGWHVDPSTVTSELKAGGRHHHDKVRESDGHVVGTDAVFTEYFRPDVFVAKQRITGDEGINPEVPLELRVEFTKMGKRGTLVRVVQGPYDPEEAKDHSTGWEAEMQRLADWLNTNRTPVPGTGGRA</sequence>
<comment type="similarity">
    <text evidence="1">Belongs to the AHA1 family.</text>
</comment>
<proteinExistence type="inferred from homology"/>
<dbReference type="EMBL" id="JBHSUA010000019">
    <property type="protein sequence ID" value="MFC6397274.1"/>
    <property type="molecule type" value="Genomic_DNA"/>
</dbReference>
<reference evidence="5" key="1">
    <citation type="journal article" date="2019" name="Int. J. Syst. Evol. Microbiol.">
        <title>The Global Catalogue of Microorganisms (GCM) 10K type strain sequencing project: providing services to taxonomists for standard genome sequencing and annotation.</title>
        <authorList>
            <consortium name="The Broad Institute Genomics Platform"/>
            <consortium name="The Broad Institute Genome Sequencing Center for Infectious Disease"/>
            <person name="Wu L."/>
            <person name="Ma J."/>
        </authorList>
    </citation>
    <scope>NUCLEOTIDE SEQUENCE [LARGE SCALE GENOMIC DNA]</scope>
    <source>
        <strain evidence="5">CGMCC 1.15277</strain>
    </source>
</reference>
<organism evidence="4 5">
    <name type="scientific">Luteococcus sanguinis</name>
    <dbReference type="NCBI Taxonomy" id="174038"/>
    <lineage>
        <taxon>Bacteria</taxon>
        <taxon>Bacillati</taxon>
        <taxon>Actinomycetota</taxon>
        <taxon>Actinomycetes</taxon>
        <taxon>Propionibacteriales</taxon>
        <taxon>Propionibacteriaceae</taxon>
        <taxon>Luteococcus</taxon>
    </lineage>
</organism>
<feature type="region of interest" description="Disordered" evidence="2">
    <location>
        <begin position="1"/>
        <end position="29"/>
    </location>
</feature>
<evidence type="ECO:0000256" key="2">
    <source>
        <dbReference type="SAM" id="MobiDB-lite"/>
    </source>
</evidence>
<evidence type="ECO:0000313" key="5">
    <source>
        <dbReference type="Proteomes" id="UP001596266"/>
    </source>
</evidence>
<name>A0ABW1X199_9ACTN</name>
<dbReference type="InterPro" id="IPR023393">
    <property type="entry name" value="START-like_dom_sf"/>
</dbReference>
<comment type="caution">
    <text evidence="4">The sequence shown here is derived from an EMBL/GenBank/DDBJ whole genome shotgun (WGS) entry which is preliminary data.</text>
</comment>
<dbReference type="Gene3D" id="3.30.530.20">
    <property type="match status" value="1"/>
</dbReference>
<dbReference type="SUPFAM" id="SSF55961">
    <property type="entry name" value="Bet v1-like"/>
    <property type="match status" value="1"/>
</dbReference>
<feature type="domain" description="Activator of Hsp90 ATPase homologue 1/2-like C-terminal" evidence="3">
    <location>
        <begin position="32"/>
        <end position="163"/>
    </location>
</feature>
<dbReference type="Pfam" id="PF08327">
    <property type="entry name" value="AHSA1"/>
    <property type="match status" value="1"/>
</dbReference>
<dbReference type="InterPro" id="IPR013538">
    <property type="entry name" value="ASHA1/2-like_C"/>
</dbReference>
<dbReference type="Proteomes" id="UP001596266">
    <property type="component" value="Unassembled WGS sequence"/>
</dbReference>